<accession>A0A6A4GXI2</accession>
<name>A0A6A4GXI2_9AGAR</name>
<proteinExistence type="predicted"/>
<organism evidence="1 2">
    <name type="scientific">Gymnopus androsaceus JB14</name>
    <dbReference type="NCBI Taxonomy" id="1447944"/>
    <lineage>
        <taxon>Eukaryota</taxon>
        <taxon>Fungi</taxon>
        <taxon>Dikarya</taxon>
        <taxon>Basidiomycota</taxon>
        <taxon>Agaricomycotina</taxon>
        <taxon>Agaricomycetes</taxon>
        <taxon>Agaricomycetidae</taxon>
        <taxon>Agaricales</taxon>
        <taxon>Marasmiineae</taxon>
        <taxon>Omphalotaceae</taxon>
        <taxon>Gymnopus</taxon>
    </lineage>
</organism>
<evidence type="ECO:0000313" key="1">
    <source>
        <dbReference type="EMBL" id="KAE9390143.1"/>
    </source>
</evidence>
<reference evidence="1" key="1">
    <citation type="journal article" date="2019" name="Environ. Microbiol.">
        <title>Fungal ecological strategies reflected in gene transcription - a case study of two litter decomposers.</title>
        <authorList>
            <person name="Barbi F."/>
            <person name="Kohler A."/>
            <person name="Barry K."/>
            <person name="Baskaran P."/>
            <person name="Daum C."/>
            <person name="Fauchery L."/>
            <person name="Ihrmark K."/>
            <person name="Kuo A."/>
            <person name="LaButti K."/>
            <person name="Lipzen A."/>
            <person name="Morin E."/>
            <person name="Grigoriev I.V."/>
            <person name="Henrissat B."/>
            <person name="Lindahl B."/>
            <person name="Martin F."/>
        </authorList>
    </citation>
    <scope>NUCLEOTIDE SEQUENCE</scope>
    <source>
        <strain evidence="1">JB14</strain>
    </source>
</reference>
<dbReference type="AlphaFoldDB" id="A0A6A4GXI2"/>
<gene>
    <name evidence="1" type="ORF">BT96DRAFT_1002576</name>
</gene>
<sequence>MSHCPTREVAWPFGRSLRSPSLELSSTCHSAKYHLFEPHDKLSSETLEDIADMEIVEREFAGLYCANHDSFLPSELILDHEEKVEKNATSYSVAHDLLAPVASQLKRITFFVAPAANFIPPPNEELTRYSALDAERQYHRAAITELEEKHKEQMVAYAAEFAELLKVQATLEDDLTRTS</sequence>
<keyword evidence="2" id="KW-1185">Reference proteome</keyword>
<dbReference type="EMBL" id="ML769669">
    <property type="protein sequence ID" value="KAE9390143.1"/>
    <property type="molecule type" value="Genomic_DNA"/>
</dbReference>
<dbReference type="Proteomes" id="UP000799118">
    <property type="component" value="Unassembled WGS sequence"/>
</dbReference>
<evidence type="ECO:0000313" key="2">
    <source>
        <dbReference type="Proteomes" id="UP000799118"/>
    </source>
</evidence>
<protein>
    <submittedName>
        <fullName evidence="1">Uncharacterized protein</fullName>
    </submittedName>
</protein>